<dbReference type="Gene3D" id="3.40.50.620">
    <property type="entry name" value="HUPs"/>
    <property type="match status" value="1"/>
</dbReference>
<dbReference type="InterPro" id="IPR029058">
    <property type="entry name" value="AB_hydrolase_fold"/>
</dbReference>
<dbReference type="FunFam" id="3.40.50.620:FF:000180">
    <property type="entry name" value="Cytidyltransferase isoform 1"/>
    <property type="match status" value="1"/>
</dbReference>
<name>A0A1J7H240_LUPAN</name>
<dbReference type="InterPro" id="IPR004821">
    <property type="entry name" value="Cyt_trans-like"/>
</dbReference>
<evidence type="ECO:0000313" key="2">
    <source>
        <dbReference type="EMBL" id="OIW06951.1"/>
    </source>
</evidence>
<dbReference type="InterPro" id="IPR014729">
    <property type="entry name" value="Rossmann-like_a/b/a_fold"/>
</dbReference>
<dbReference type="Gene3D" id="3.40.50.1820">
    <property type="entry name" value="alpha/beta hydrolase"/>
    <property type="match status" value="1"/>
</dbReference>
<dbReference type="Pfam" id="PF01467">
    <property type="entry name" value="CTP_transf_like"/>
    <property type="match status" value="1"/>
</dbReference>
<gene>
    <name evidence="2" type="ORF">TanjilG_18339</name>
</gene>
<dbReference type="Proteomes" id="UP000188354">
    <property type="component" value="Chromosome LG08"/>
</dbReference>
<dbReference type="Gramene" id="OIW06951">
    <property type="protein sequence ID" value="OIW06951"/>
    <property type="gene ID" value="TanjilG_18339"/>
</dbReference>
<keyword evidence="3" id="KW-1185">Reference proteome</keyword>
<protein>
    <recommendedName>
        <fullName evidence="1">Cytidyltransferase-like domain-containing protein</fullName>
    </recommendedName>
</protein>
<dbReference type="SUPFAM" id="SSF52374">
    <property type="entry name" value="Nucleotidylyl transferase"/>
    <property type="match status" value="1"/>
</dbReference>
<dbReference type="GO" id="GO:0005737">
    <property type="term" value="C:cytoplasm"/>
    <property type="evidence" value="ECO:0007669"/>
    <property type="project" value="TreeGrafter"/>
</dbReference>
<organism evidence="2 3">
    <name type="scientific">Lupinus angustifolius</name>
    <name type="common">Narrow-leaved blue lupine</name>
    <dbReference type="NCBI Taxonomy" id="3871"/>
    <lineage>
        <taxon>Eukaryota</taxon>
        <taxon>Viridiplantae</taxon>
        <taxon>Streptophyta</taxon>
        <taxon>Embryophyta</taxon>
        <taxon>Tracheophyta</taxon>
        <taxon>Spermatophyta</taxon>
        <taxon>Magnoliopsida</taxon>
        <taxon>eudicotyledons</taxon>
        <taxon>Gunneridae</taxon>
        <taxon>Pentapetalae</taxon>
        <taxon>rosids</taxon>
        <taxon>fabids</taxon>
        <taxon>Fabales</taxon>
        <taxon>Fabaceae</taxon>
        <taxon>Papilionoideae</taxon>
        <taxon>50 kb inversion clade</taxon>
        <taxon>genistoids sensu lato</taxon>
        <taxon>core genistoids</taxon>
        <taxon>Genisteae</taxon>
        <taxon>Lupinus</taxon>
    </lineage>
</organism>
<proteinExistence type="predicted"/>
<accession>A0A1J7H240</accession>
<evidence type="ECO:0000259" key="1">
    <source>
        <dbReference type="Pfam" id="PF01467"/>
    </source>
</evidence>
<feature type="domain" description="Cytidyltransferase-like" evidence="1">
    <location>
        <begin position="684"/>
        <end position="849"/>
    </location>
</feature>
<reference evidence="2 3" key="1">
    <citation type="journal article" date="2017" name="Plant Biotechnol. J.">
        <title>A comprehensive draft genome sequence for lupin (Lupinus angustifolius), an emerging health food: insights into plant-microbe interactions and legume evolution.</title>
        <authorList>
            <person name="Hane J.K."/>
            <person name="Ming Y."/>
            <person name="Kamphuis L.G."/>
            <person name="Nelson M.N."/>
            <person name="Garg G."/>
            <person name="Atkins C.A."/>
            <person name="Bayer P.E."/>
            <person name="Bravo A."/>
            <person name="Bringans S."/>
            <person name="Cannon S."/>
            <person name="Edwards D."/>
            <person name="Foley R."/>
            <person name="Gao L.L."/>
            <person name="Harrison M.J."/>
            <person name="Huang W."/>
            <person name="Hurgobin B."/>
            <person name="Li S."/>
            <person name="Liu C.W."/>
            <person name="McGrath A."/>
            <person name="Morahan G."/>
            <person name="Murray J."/>
            <person name="Weller J."/>
            <person name="Jian J."/>
            <person name="Singh K.B."/>
        </authorList>
    </citation>
    <scope>NUCLEOTIDE SEQUENCE [LARGE SCALE GENOMIC DNA]</scope>
    <source>
        <strain evidence="3">cv. Tanjil</strain>
        <tissue evidence="2">Whole plant</tissue>
    </source>
</reference>
<sequence length="852" mass="94040">MATVQSDLSLSIFYKHSSSTTHSFPRATACSLFFPPPRSPLRLRSFSTGAADKPSVCTADELHYVSVNNSDWKVALWRYHPCPQSSFARYMSGQGFETWILEVRGAGLSLRGSDSKDMERSAHAISEKMEAASESAANVQASNSKGIEQSARAISEKMEAASEIATDGAVASKKELNNMGDLTGLGSVWDESELVTRLTETFECLSERVYGFLSESQPKVMSTKLLDQISNLLVGSPLYEQYNDISRKLSTLLETRQNSSITSQITELHQRLVNSIEESQLCITPPLFDLQTRFNSTIDDFQKQLDLTVKYDWDFDHHLEEDVPAVIEYIMKESKPKDGKLLAIGHSMGGILLYSMLSRFGALLAAAHPLSSRPPYVLSWLNSFISAEGMMDPDLLKRLVMNSFGTVPVKLLLQLTTAFQEGGLCNRDGTFFYKDHIHKINVPTLAIAGDQDLICPPEAVEVPGASNTVLETLFPYSRISMINLLSKIPTQFCSQQTAEDMALLAYNRALKLSTPGSPVVGVGFTGSLASTRPKHGEHRITGHITQPTITLNSLPKATVTRQWSHSPQNSTSHHGPLATQNCEVAGLVDGLWAMSSRFDGELNFVGLRTREEEDKVSSCLLLKSIANVCKVPATYVSVLSEPDVCDEYEKQFTEDQELEQLINGQICFKIYSSPSDTPAERKIILPGSFNPLHDGHLKLMEVATSICGGGYPCFEISAVNADKPPLSVSEIKERVKQFQEAGKTVIISNQPYFYKKAELFPGSAFVIGADTAVRLINPKYYDGNYNKMLKILIACKETGCTFLVGGRNVDGAFKVLDDLDIPEELKDIFISIPAEQFRVDISSTELRKRSGM</sequence>
<dbReference type="GO" id="GO:0000309">
    <property type="term" value="F:nicotinamide-nucleotide adenylyltransferase activity"/>
    <property type="evidence" value="ECO:0007669"/>
    <property type="project" value="TreeGrafter"/>
</dbReference>
<dbReference type="PANTHER" id="PTHR31285">
    <property type="entry name" value="NICOTINAMIDE MONONUCLEOTIDE ADENYLYLTRANSFERASE"/>
    <property type="match status" value="1"/>
</dbReference>
<dbReference type="GO" id="GO:0005634">
    <property type="term" value="C:nucleus"/>
    <property type="evidence" value="ECO:0007669"/>
    <property type="project" value="TreeGrafter"/>
</dbReference>
<dbReference type="AlphaFoldDB" id="A0A1J7H240"/>
<dbReference type="SUPFAM" id="SSF53474">
    <property type="entry name" value="alpha/beta-Hydrolases"/>
    <property type="match status" value="1"/>
</dbReference>
<dbReference type="PANTHER" id="PTHR31285:SF0">
    <property type="entry name" value="NICOTINAMIDE MONONUCLEOTIDE ADENYLYLTRANSFERASE"/>
    <property type="match status" value="1"/>
</dbReference>
<evidence type="ECO:0000313" key="3">
    <source>
        <dbReference type="Proteomes" id="UP000188354"/>
    </source>
</evidence>
<dbReference type="EMBL" id="CM007368">
    <property type="protein sequence ID" value="OIW06951.1"/>
    <property type="molecule type" value="Genomic_DNA"/>
</dbReference>
<dbReference type="GO" id="GO:0016887">
    <property type="term" value="F:ATP hydrolysis activity"/>
    <property type="evidence" value="ECO:0007669"/>
    <property type="project" value="TreeGrafter"/>
</dbReference>